<dbReference type="EMBL" id="JBHSWE010000001">
    <property type="protein sequence ID" value="MFC6670358.1"/>
    <property type="molecule type" value="Genomic_DNA"/>
</dbReference>
<dbReference type="RefSeq" id="WP_379908863.1">
    <property type="nucleotide sequence ID" value="NZ_JBHSWE010000001.1"/>
</dbReference>
<keyword evidence="8" id="KW-1185">Reference proteome</keyword>
<proteinExistence type="inferred from homology"/>
<dbReference type="Proteomes" id="UP001596422">
    <property type="component" value="Unassembled WGS sequence"/>
</dbReference>
<evidence type="ECO:0000256" key="3">
    <source>
        <dbReference type="ARBA" id="ARBA00022692"/>
    </source>
</evidence>
<evidence type="ECO:0000256" key="5">
    <source>
        <dbReference type="ARBA" id="ARBA00023136"/>
    </source>
</evidence>
<dbReference type="Pfam" id="PF01925">
    <property type="entry name" value="TauE"/>
    <property type="match status" value="1"/>
</dbReference>
<comment type="subcellular location">
    <subcellularLocation>
        <location evidence="6">Cell membrane</location>
        <topology evidence="6">Multi-pass membrane protein</topology>
    </subcellularLocation>
    <subcellularLocation>
        <location evidence="1">Membrane</location>
        <topology evidence="1">Multi-pass membrane protein</topology>
    </subcellularLocation>
</comment>
<gene>
    <name evidence="7" type="ORF">ACFQDL_09890</name>
</gene>
<dbReference type="InterPro" id="IPR002781">
    <property type="entry name" value="TM_pro_TauE-like"/>
</dbReference>
<keyword evidence="6" id="KW-1003">Cell membrane</keyword>
<comment type="caution">
    <text evidence="7">The sequence shown here is derived from an EMBL/GenBank/DDBJ whole genome shotgun (WGS) entry which is preliminary data.</text>
</comment>
<protein>
    <recommendedName>
        <fullName evidence="6">Probable membrane transporter protein</fullName>
    </recommendedName>
</protein>
<keyword evidence="5 6" id="KW-0472">Membrane</keyword>
<feature type="transmembrane region" description="Helical" evidence="6">
    <location>
        <begin position="83"/>
        <end position="102"/>
    </location>
</feature>
<evidence type="ECO:0000256" key="1">
    <source>
        <dbReference type="ARBA" id="ARBA00004141"/>
    </source>
</evidence>
<sequence>MDWLYGWLPSALSLEQALLLTLLSGLTSMITAALGIGGGVLLLAVMASMLPVAALIPVHGLVQLGSNFNRALMTRRHVDWPRVAPFALGALFGALTAVWVLVQLPLSWIQLSVAGFILYLLWGPGFGKGSSVGRGCC</sequence>
<evidence type="ECO:0000256" key="6">
    <source>
        <dbReference type="RuleBase" id="RU363041"/>
    </source>
</evidence>
<reference evidence="8" key="1">
    <citation type="journal article" date="2019" name="Int. J. Syst. Evol. Microbiol.">
        <title>The Global Catalogue of Microorganisms (GCM) 10K type strain sequencing project: providing services to taxonomists for standard genome sequencing and annotation.</title>
        <authorList>
            <consortium name="The Broad Institute Genomics Platform"/>
            <consortium name="The Broad Institute Genome Sequencing Center for Infectious Disease"/>
            <person name="Wu L."/>
            <person name="Ma J."/>
        </authorList>
    </citation>
    <scope>NUCLEOTIDE SEQUENCE [LARGE SCALE GENOMIC DNA]</scope>
    <source>
        <strain evidence="8">NBRC 111756</strain>
    </source>
</reference>
<organism evidence="7 8">
    <name type="scientific">Marinobacterium aestuariivivens</name>
    <dbReference type="NCBI Taxonomy" id="1698799"/>
    <lineage>
        <taxon>Bacteria</taxon>
        <taxon>Pseudomonadati</taxon>
        <taxon>Pseudomonadota</taxon>
        <taxon>Gammaproteobacteria</taxon>
        <taxon>Oceanospirillales</taxon>
        <taxon>Oceanospirillaceae</taxon>
        <taxon>Marinobacterium</taxon>
    </lineage>
</organism>
<feature type="transmembrane region" description="Helical" evidence="6">
    <location>
        <begin position="12"/>
        <end position="34"/>
    </location>
</feature>
<keyword evidence="4 6" id="KW-1133">Transmembrane helix</keyword>
<accession>A0ABW1ZYY8</accession>
<evidence type="ECO:0000313" key="7">
    <source>
        <dbReference type="EMBL" id="MFC6670358.1"/>
    </source>
</evidence>
<evidence type="ECO:0000256" key="2">
    <source>
        <dbReference type="ARBA" id="ARBA00009142"/>
    </source>
</evidence>
<feature type="transmembrane region" description="Helical" evidence="6">
    <location>
        <begin position="108"/>
        <end position="126"/>
    </location>
</feature>
<evidence type="ECO:0000256" key="4">
    <source>
        <dbReference type="ARBA" id="ARBA00022989"/>
    </source>
</evidence>
<comment type="similarity">
    <text evidence="2 6">Belongs to the 4-toluene sulfonate uptake permease (TSUP) (TC 2.A.102) family.</text>
</comment>
<name>A0ABW1ZYY8_9GAMM</name>
<keyword evidence="3 6" id="KW-0812">Transmembrane</keyword>
<evidence type="ECO:0000313" key="8">
    <source>
        <dbReference type="Proteomes" id="UP001596422"/>
    </source>
</evidence>
<feature type="transmembrane region" description="Helical" evidence="6">
    <location>
        <begin position="40"/>
        <end position="62"/>
    </location>
</feature>